<name>A0A453RG21_AEGTS</name>
<protein>
    <submittedName>
        <fullName evidence="1">Uncharacterized protein</fullName>
    </submittedName>
</protein>
<reference evidence="2" key="2">
    <citation type="journal article" date="2017" name="Nat. Plants">
        <title>The Aegilops tauschii genome reveals multiple impacts of transposons.</title>
        <authorList>
            <person name="Zhao G."/>
            <person name="Zou C."/>
            <person name="Li K."/>
            <person name="Wang K."/>
            <person name="Li T."/>
            <person name="Gao L."/>
            <person name="Zhang X."/>
            <person name="Wang H."/>
            <person name="Yang Z."/>
            <person name="Liu X."/>
            <person name="Jiang W."/>
            <person name="Mao L."/>
            <person name="Kong X."/>
            <person name="Jiao Y."/>
            <person name="Jia J."/>
        </authorList>
    </citation>
    <scope>NUCLEOTIDE SEQUENCE [LARGE SCALE GENOMIC DNA]</scope>
    <source>
        <strain evidence="2">cv. AL8/78</strain>
    </source>
</reference>
<keyword evidence="2" id="KW-1185">Reference proteome</keyword>
<dbReference type="Proteomes" id="UP000015105">
    <property type="component" value="Chromosome 7D"/>
</dbReference>
<reference evidence="1" key="4">
    <citation type="submission" date="2019-03" db="UniProtKB">
        <authorList>
            <consortium name="EnsemblPlants"/>
        </authorList>
    </citation>
    <scope>IDENTIFICATION</scope>
</reference>
<reference evidence="1" key="3">
    <citation type="journal article" date="2017" name="Nature">
        <title>Genome sequence of the progenitor of the wheat D genome Aegilops tauschii.</title>
        <authorList>
            <person name="Luo M.C."/>
            <person name="Gu Y.Q."/>
            <person name="Puiu D."/>
            <person name="Wang H."/>
            <person name="Twardziok S.O."/>
            <person name="Deal K.R."/>
            <person name="Huo N."/>
            <person name="Zhu T."/>
            <person name="Wang L."/>
            <person name="Wang Y."/>
            <person name="McGuire P.E."/>
            <person name="Liu S."/>
            <person name="Long H."/>
            <person name="Ramasamy R.K."/>
            <person name="Rodriguez J.C."/>
            <person name="Van S.L."/>
            <person name="Yuan L."/>
            <person name="Wang Z."/>
            <person name="Xia Z."/>
            <person name="Xiao L."/>
            <person name="Anderson O.D."/>
            <person name="Ouyang S."/>
            <person name="Liang Y."/>
            <person name="Zimin A.V."/>
            <person name="Pertea G."/>
            <person name="Qi P."/>
            <person name="Bennetzen J.L."/>
            <person name="Dai X."/>
            <person name="Dawson M.W."/>
            <person name="Muller H.G."/>
            <person name="Kugler K."/>
            <person name="Rivarola-Duarte L."/>
            <person name="Spannagl M."/>
            <person name="Mayer K.F.X."/>
            <person name="Lu F.H."/>
            <person name="Bevan M.W."/>
            <person name="Leroy P."/>
            <person name="Li P."/>
            <person name="You F.M."/>
            <person name="Sun Q."/>
            <person name="Liu Z."/>
            <person name="Lyons E."/>
            <person name="Wicker T."/>
            <person name="Salzberg S.L."/>
            <person name="Devos K.M."/>
            <person name="Dvorak J."/>
        </authorList>
    </citation>
    <scope>NUCLEOTIDE SEQUENCE [LARGE SCALE GENOMIC DNA]</scope>
    <source>
        <strain evidence="1">cv. AL8/78</strain>
    </source>
</reference>
<proteinExistence type="predicted"/>
<evidence type="ECO:0000313" key="2">
    <source>
        <dbReference type="Proteomes" id="UP000015105"/>
    </source>
</evidence>
<organism evidence="1 2">
    <name type="scientific">Aegilops tauschii subsp. strangulata</name>
    <name type="common">Goatgrass</name>
    <dbReference type="NCBI Taxonomy" id="200361"/>
    <lineage>
        <taxon>Eukaryota</taxon>
        <taxon>Viridiplantae</taxon>
        <taxon>Streptophyta</taxon>
        <taxon>Embryophyta</taxon>
        <taxon>Tracheophyta</taxon>
        <taxon>Spermatophyta</taxon>
        <taxon>Magnoliopsida</taxon>
        <taxon>Liliopsida</taxon>
        <taxon>Poales</taxon>
        <taxon>Poaceae</taxon>
        <taxon>BOP clade</taxon>
        <taxon>Pooideae</taxon>
        <taxon>Triticodae</taxon>
        <taxon>Triticeae</taxon>
        <taxon>Triticinae</taxon>
        <taxon>Aegilops</taxon>
    </lineage>
</organism>
<reference evidence="1" key="5">
    <citation type="journal article" date="2021" name="G3 (Bethesda)">
        <title>Aegilops tauschii genome assembly Aet v5.0 features greater sequence contiguity and improved annotation.</title>
        <authorList>
            <person name="Wang L."/>
            <person name="Zhu T."/>
            <person name="Rodriguez J.C."/>
            <person name="Deal K.R."/>
            <person name="Dubcovsky J."/>
            <person name="McGuire P.E."/>
            <person name="Lux T."/>
            <person name="Spannagl M."/>
            <person name="Mayer K.F.X."/>
            <person name="Baldrich P."/>
            <person name="Meyers B.C."/>
            <person name="Huo N."/>
            <person name="Gu Y.Q."/>
            <person name="Zhou H."/>
            <person name="Devos K.M."/>
            <person name="Bennetzen J.L."/>
            <person name="Unver T."/>
            <person name="Budak H."/>
            <person name="Gulick P.J."/>
            <person name="Galiba G."/>
            <person name="Kalapos B."/>
            <person name="Nelson D.R."/>
            <person name="Li P."/>
            <person name="You F.M."/>
            <person name="Luo M.C."/>
            <person name="Dvorak J."/>
        </authorList>
    </citation>
    <scope>NUCLEOTIDE SEQUENCE [LARGE SCALE GENOMIC DNA]</scope>
    <source>
        <strain evidence="1">cv. AL8/78</strain>
    </source>
</reference>
<accession>A0A453RG21</accession>
<dbReference type="AlphaFoldDB" id="A0A453RG21"/>
<dbReference type="Gramene" id="AET7Gv20570400.19">
    <property type="protein sequence ID" value="AET7Gv20570400.19"/>
    <property type="gene ID" value="AET7Gv20570400"/>
</dbReference>
<reference evidence="2" key="1">
    <citation type="journal article" date="2014" name="Science">
        <title>Ancient hybridizations among the ancestral genomes of bread wheat.</title>
        <authorList>
            <consortium name="International Wheat Genome Sequencing Consortium,"/>
            <person name="Marcussen T."/>
            <person name="Sandve S.R."/>
            <person name="Heier L."/>
            <person name="Spannagl M."/>
            <person name="Pfeifer M."/>
            <person name="Jakobsen K.S."/>
            <person name="Wulff B.B."/>
            <person name="Steuernagel B."/>
            <person name="Mayer K.F."/>
            <person name="Olsen O.A."/>
        </authorList>
    </citation>
    <scope>NUCLEOTIDE SEQUENCE [LARGE SCALE GENOMIC DNA]</scope>
    <source>
        <strain evidence="2">cv. AL8/78</strain>
    </source>
</reference>
<evidence type="ECO:0000313" key="1">
    <source>
        <dbReference type="EnsemblPlants" id="AET7Gv20570400.19"/>
    </source>
</evidence>
<sequence length="184" mass="20803">MWSFELIVLLSGLLPNPKLETSVLSIRCLMADPNYHIFPVFFRLKKNMCIVCSWQPQHRCLRMDDPLWPRLGHKVVRTVHDYHTTCAAAMLISVDLYLLIMQHPCLKRARSGAARRCPPRGACRRLLGHGGRTGHGVGADLHQIRLGACLQRRGGGCDLRCLDDAHHLGLQLLRRNSVRPFRGG</sequence>
<dbReference type="EnsemblPlants" id="AET7Gv20570400.19">
    <property type="protein sequence ID" value="AET7Gv20570400.19"/>
    <property type="gene ID" value="AET7Gv20570400"/>
</dbReference>